<name>A0AAU9MGX8_9ASTR</name>
<evidence type="ECO:0000313" key="2">
    <source>
        <dbReference type="EMBL" id="CAH1425495.1"/>
    </source>
</evidence>
<comment type="caution">
    <text evidence="2">The sequence shown here is derived from an EMBL/GenBank/DDBJ whole genome shotgun (WGS) entry which is preliminary data.</text>
</comment>
<feature type="compositionally biased region" description="Pro residues" evidence="1">
    <location>
        <begin position="39"/>
        <end position="49"/>
    </location>
</feature>
<dbReference type="Proteomes" id="UP001157418">
    <property type="component" value="Unassembled WGS sequence"/>
</dbReference>
<protein>
    <submittedName>
        <fullName evidence="2">Uncharacterized protein</fullName>
    </submittedName>
</protein>
<proteinExistence type="predicted"/>
<keyword evidence="3" id="KW-1185">Reference proteome</keyword>
<organism evidence="2 3">
    <name type="scientific">Lactuca virosa</name>
    <dbReference type="NCBI Taxonomy" id="75947"/>
    <lineage>
        <taxon>Eukaryota</taxon>
        <taxon>Viridiplantae</taxon>
        <taxon>Streptophyta</taxon>
        <taxon>Embryophyta</taxon>
        <taxon>Tracheophyta</taxon>
        <taxon>Spermatophyta</taxon>
        <taxon>Magnoliopsida</taxon>
        <taxon>eudicotyledons</taxon>
        <taxon>Gunneridae</taxon>
        <taxon>Pentapetalae</taxon>
        <taxon>asterids</taxon>
        <taxon>campanulids</taxon>
        <taxon>Asterales</taxon>
        <taxon>Asteraceae</taxon>
        <taxon>Cichorioideae</taxon>
        <taxon>Cichorieae</taxon>
        <taxon>Lactucinae</taxon>
        <taxon>Lactuca</taxon>
    </lineage>
</organism>
<reference evidence="2 3" key="1">
    <citation type="submission" date="2022-01" db="EMBL/GenBank/DDBJ databases">
        <authorList>
            <person name="Xiong W."/>
            <person name="Schranz E."/>
        </authorList>
    </citation>
    <scope>NUCLEOTIDE SEQUENCE [LARGE SCALE GENOMIC DNA]</scope>
</reference>
<evidence type="ECO:0000256" key="1">
    <source>
        <dbReference type="SAM" id="MobiDB-lite"/>
    </source>
</evidence>
<dbReference type="EMBL" id="CAKMRJ010002223">
    <property type="protein sequence ID" value="CAH1425495.1"/>
    <property type="molecule type" value="Genomic_DNA"/>
</dbReference>
<gene>
    <name evidence="2" type="ORF">LVIROSA_LOCUS12634</name>
</gene>
<dbReference type="AlphaFoldDB" id="A0AAU9MGX8"/>
<sequence length="158" mass="17688">MEEDETSNINEILLLFHYHHLLHHHYGGSTTAIDTSTVPLPPPTSPPQPSTILPTSTSTVSPTFEKVMQEPITILFSSQSTDAEKTIHEEEINDDDVMVSFVDLEFNPNEDDVPDEAIMSGKQFKIFNSKMNSIFQFLNDRTGKSSVSSSEVKFLLKS</sequence>
<evidence type="ECO:0000313" key="3">
    <source>
        <dbReference type="Proteomes" id="UP001157418"/>
    </source>
</evidence>
<accession>A0AAU9MGX8</accession>
<feature type="region of interest" description="Disordered" evidence="1">
    <location>
        <begin position="39"/>
        <end position="58"/>
    </location>
</feature>